<dbReference type="AlphaFoldDB" id="A0A1D2AHU1"/>
<name>A0A1D2AHU1_ORNBR</name>
<feature type="non-terminal residue" evidence="1">
    <location>
        <position position="1"/>
    </location>
</feature>
<dbReference type="EMBL" id="GETE01001134">
    <property type="protein sequence ID" value="JAT78767.1"/>
    <property type="molecule type" value="Transcribed_RNA"/>
</dbReference>
<sequence length="151" mass="15419">PCGQWPLSKRRTEVERGCGAADVLVPAGTEHGRTLGSIALAGQAARAAAGTRCDARGLPRGLCGSPRVCRRTTVLPARSCLFCQGPAGQSKPGANVHVPGLCDAVAGSSVGSPKLVRESPLHGLLGRVGAAALHPPSPRFTRVPGKQGRSF</sequence>
<reference evidence="1" key="1">
    <citation type="submission" date="2016-07" db="EMBL/GenBank/DDBJ databases">
        <title>Salivary Glands transcriptome analysis on engorged females of Ornithodoros brasiliensis (Acari:Argasidae).</title>
        <authorList>
            <person name="Simons S.M."/>
            <person name="Carvalho E."/>
            <person name="Junqueira-de-Azevedo I."/>
            <person name="Ho P.L."/>
            <person name="Giovanni D."/>
            <person name="Mendonca R."/>
            <person name="Onofrio V."/>
            <person name="Landulfo G."/>
            <person name="Ramirez D."/>
            <person name="Barros-Battesti D."/>
        </authorList>
    </citation>
    <scope>NUCLEOTIDE SEQUENCE</scope>
    <source>
        <strain evidence="1">Female</strain>
        <tissue evidence="1">Salivary gland</tissue>
    </source>
</reference>
<protein>
    <submittedName>
        <fullName evidence="1">Ornithine decarboxylase antizyme 1</fullName>
    </submittedName>
</protein>
<accession>A0A1D2AHU1</accession>
<organism evidence="1">
    <name type="scientific">Ornithodoros brasiliensis</name>
    <name type="common">Mouro tick</name>
    <dbReference type="NCBI Taxonomy" id="888526"/>
    <lineage>
        <taxon>Eukaryota</taxon>
        <taxon>Metazoa</taxon>
        <taxon>Ecdysozoa</taxon>
        <taxon>Arthropoda</taxon>
        <taxon>Chelicerata</taxon>
        <taxon>Arachnida</taxon>
        <taxon>Acari</taxon>
        <taxon>Parasitiformes</taxon>
        <taxon>Ixodida</taxon>
        <taxon>Ixodoidea</taxon>
        <taxon>Argasidae</taxon>
        <taxon>Ornithodorinae</taxon>
        <taxon>Ornithodoros</taxon>
    </lineage>
</organism>
<evidence type="ECO:0000313" key="1">
    <source>
        <dbReference type="EMBL" id="JAT78767.1"/>
    </source>
</evidence>
<proteinExistence type="predicted"/>